<feature type="transmembrane region" description="Helical" evidence="6">
    <location>
        <begin position="58"/>
        <end position="82"/>
    </location>
</feature>
<organism evidence="8 9">
    <name type="scientific">Candidatus Thiomargarita nelsonii</name>
    <dbReference type="NCBI Taxonomy" id="1003181"/>
    <lineage>
        <taxon>Bacteria</taxon>
        <taxon>Pseudomonadati</taxon>
        <taxon>Pseudomonadota</taxon>
        <taxon>Gammaproteobacteria</taxon>
        <taxon>Thiotrichales</taxon>
        <taxon>Thiotrichaceae</taxon>
        <taxon>Thiomargarita</taxon>
    </lineage>
</organism>
<evidence type="ECO:0000256" key="3">
    <source>
        <dbReference type="ARBA" id="ARBA00022692"/>
    </source>
</evidence>
<evidence type="ECO:0000256" key="2">
    <source>
        <dbReference type="ARBA" id="ARBA00022475"/>
    </source>
</evidence>
<keyword evidence="5 6" id="KW-0472">Membrane</keyword>
<proteinExistence type="predicted"/>
<dbReference type="InterPro" id="IPR000917">
    <property type="entry name" value="Sulfatase_N"/>
</dbReference>
<keyword evidence="9" id="KW-1185">Reference proteome</keyword>
<evidence type="ECO:0000313" key="9">
    <source>
        <dbReference type="Proteomes" id="UP000030428"/>
    </source>
</evidence>
<feature type="transmembrane region" description="Helical" evidence="6">
    <location>
        <begin position="94"/>
        <end position="114"/>
    </location>
</feature>
<feature type="transmembrane region" description="Helical" evidence="6">
    <location>
        <begin position="189"/>
        <end position="207"/>
    </location>
</feature>
<dbReference type="PANTHER" id="PTHR47371:SF3">
    <property type="entry name" value="PHOSPHOGLYCEROL TRANSFERASE I"/>
    <property type="match status" value="1"/>
</dbReference>
<evidence type="ECO:0000256" key="6">
    <source>
        <dbReference type="SAM" id="Phobius"/>
    </source>
</evidence>
<dbReference type="PANTHER" id="PTHR47371">
    <property type="entry name" value="LIPOTEICHOIC ACID SYNTHASE"/>
    <property type="match status" value="1"/>
</dbReference>
<feature type="domain" description="Sulfatase N-terminal" evidence="7">
    <location>
        <begin position="297"/>
        <end position="572"/>
    </location>
</feature>
<dbReference type="InterPro" id="IPR017850">
    <property type="entry name" value="Alkaline_phosphatase_core_sf"/>
</dbReference>
<evidence type="ECO:0000256" key="5">
    <source>
        <dbReference type="ARBA" id="ARBA00023136"/>
    </source>
</evidence>
<dbReference type="EMBL" id="JSZA02000094">
    <property type="protein sequence ID" value="TGO02669.1"/>
    <property type="molecule type" value="Genomic_DNA"/>
</dbReference>
<feature type="transmembrane region" description="Helical" evidence="6">
    <location>
        <begin position="18"/>
        <end position="38"/>
    </location>
</feature>
<reference evidence="8 9" key="1">
    <citation type="journal article" date="2016" name="Front. Microbiol.">
        <title>Single-Cell (Meta-)Genomics of a Dimorphic Candidatus Thiomargarita nelsonii Reveals Genomic Plasticity.</title>
        <authorList>
            <person name="Flood B.E."/>
            <person name="Fliss P."/>
            <person name="Jones D.S."/>
            <person name="Dick G.J."/>
            <person name="Jain S."/>
            <person name="Kaster A.K."/>
            <person name="Winkel M."/>
            <person name="Mussmann M."/>
            <person name="Bailey J."/>
        </authorList>
    </citation>
    <scope>NUCLEOTIDE SEQUENCE [LARGE SCALE GENOMIC DNA]</scope>
    <source>
        <strain evidence="8">Hydrate Ridge</strain>
    </source>
</reference>
<dbReference type="Proteomes" id="UP000030428">
    <property type="component" value="Unassembled WGS sequence"/>
</dbReference>
<dbReference type="InterPro" id="IPR050448">
    <property type="entry name" value="OpgB/LTA_synthase_biosynth"/>
</dbReference>
<dbReference type="Pfam" id="PF00884">
    <property type="entry name" value="Sulfatase"/>
    <property type="match status" value="1"/>
</dbReference>
<feature type="transmembrane region" description="Helical" evidence="6">
    <location>
        <begin position="147"/>
        <end position="168"/>
    </location>
</feature>
<protein>
    <recommendedName>
        <fullName evidence="7">Sulfatase N-terminal domain-containing protein</fullName>
    </recommendedName>
</protein>
<dbReference type="CDD" id="cd16015">
    <property type="entry name" value="LTA_synthase"/>
    <property type="match status" value="1"/>
</dbReference>
<name>A0A4E0QMP8_9GAMM</name>
<comment type="subcellular location">
    <subcellularLocation>
        <location evidence="1">Cell membrane</location>
        <topology evidence="1">Multi-pass membrane protein</topology>
    </subcellularLocation>
</comment>
<sequence length="654" mass="73775">MNNRWQHYVQETGTTAKIWLFAVLYLGLFRIALILFYYNKIGSDAGFADFMGTVLHGFRFDSAVAGQFLIIPFFANAIFTPFKFYKTVIYTRQFFAYLFVVISTLLFVATIAYFKEYNDQFNYFMFEALYDDKGAIFETIWIDFHPIINAIALLFLITVCSYLLHILLKSHYTGITRYLGNIENLWMKGGIVVLIVILFAGAARGSFKSRPAMRKWADITTDSFLNKTIINPYRSIYYAVKDYKEITSIKHGLNVYLTENSSIVEAAERYFGKGDLRDLHSYLKKTSQGAMIEMPDHIFLVVMESYDSWPLQEKYESLGVTNQVKNLAHKGIYFKNFLPSGTLTLNSVGAITTGVPYVGVNINRIGDSGRAPFISSLPETFKRLGYSINFYYSGFLSWQNIGNFMKGQGVEKVYGAPHAKTQLKLGVWGVDDEDLFNLVLKNTKAGEKTFNIILTTSYHGPFTIDVVGKGFPLKAIPKEIESYYDGSIDLNILGHLWYSDKAVGDFVAEAEKRLPGSLFALTGDHYGRRFLNGTPSLYEHSSVPFILYGAGKSAPKETPGSHIDIMPTLVELVAPADFVYYSFGQSLFTDKAVGFGRNTAISKQFVAAFHPQNQAGELPKEIESLNLLKAKHDDLHALGWWITMKGNLLVGDFQ</sequence>
<keyword evidence="4 6" id="KW-1133">Transmembrane helix</keyword>
<keyword evidence="2" id="KW-1003">Cell membrane</keyword>
<dbReference type="SUPFAM" id="SSF53649">
    <property type="entry name" value="Alkaline phosphatase-like"/>
    <property type="match status" value="1"/>
</dbReference>
<evidence type="ECO:0000313" key="8">
    <source>
        <dbReference type="EMBL" id="TGO02669.1"/>
    </source>
</evidence>
<accession>A0A4E0QMP8</accession>
<dbReference type="Gene3D" id="3.40.720.10">
    <property type="entry name" value="Alkaline Phosphatase, subunit A"/>
    <property type="match status" value="1"/>
</dbReference>
<comment type="caution">
    <text evidence="8">The sequence shown here is derived from an EMBL/GenBank/DDBJ whole genome shotgun (WGS) entry which is preliminary data.</text>
</comment>
<evidence type="ECO:0000256" key="4">
    <source>
        <dbReference type="ARBA" id="ARBA00022989"/>
    </source>
</evidence>
<dbReference type="AlphaFoldDB" id="A0A4E0QMP8"/>
<dbReference type="GO" id="GO:0005886">
    <property type="term" value="C:plasma membrane"/>
    <property type="evidence" value="ECO:0007669"/>
    <property type="project" value="UniProtKB-SubCell"/>
</dbReference>
<evidence type="ECO:0000259" key="7">
    <source>
        <dbReference type="Pfam" id="PF00884"/>
    </source>
</evidence>
<keyword evidence="3 6" id="KW-0812">Transmembrane</keyword>
<evidence type="ECO:0000256" key="1">
    <source>
        <dbReference type="ARBA" id="ARBA00004651"/>
    </source>
</evidence>
<gene>
    <name evidence="8" type="ORF">PN36_21125</name>
</gene>